<accession>A0A5J9U613</accession>
<gene>
    <name evidence="2" type="ORF">EJB05_35117</name>
</gene>
<dbReference type="Gramene" id="TVU18994">
    <property type="protein sequence ID" value="TVU18994"/>
    <property type="gene ID" value="EJB05_35117"/>
</dbReference>
<feature type="region of interest" description="Disordered" evidence="1">
    <location>
        <begin position="1"/>
        <end position="20"/>
    </location>
</feature>
<dbReference type="OrthoDB" id="625245at2759"/>
<dbReference type="AlphaFoldDB" id="A0A5J9U613"/>
<name>A0A5J9U613_9POAL</name>
<keyword evidence="3" id="KW-1185">Reference proteome</keyword>
<dbReference type="PANTHER" id="PTHR33186">
    <property type="entry name" value="OS10G0136150 PROTEIN-RELATED"/>
    <property type="match status" value="1"/>
</dbReference>
<evidence type="ECO:0000313" key="3">
    <source>
        <dbReference type="Proteomes" id="UP000324897"/>
    </source>
</evidence>
<organism evidence="2 3">
    <name type="scientific">Eragrostis curvula</name>
    <name type="common">weeping love grass</name>
    <dbReference type="NCBI Taxonomy" id="38414"/>
    <lineage>
        <taxon>Eukaryota</taxon>
        <taxon>Viridiplantae</taxon>
        <taxon>Streptophyta</taxon>
        <taxon>Embryophyta</taxon>
        <taxon>Tracheophyta</taxon>
        <taxon>Spermatophyta</taxon>
        <taxon>Magnoliopsida</taxon>
        <taxon>Liliopsida</taxon>
        <taxon>Poales</taxon>
        <taxon>Poaceae</taxon>
        <taxon>PACMAD clade</taxon>
        <taxon>Chloridoideae</taxon>
        <taxon>Eragrostideae</taxon>
        <taxon>Eragrostidinae</taxon>
        <taxon>Eragrostis</taxon>
    </lineage>
</organism>
<sequence>MDREQQLNRDSVRLPLPTQRRPGYKHTLRILPLAHRHPGSRSGYQHRRAEWVLQKTVDLDKLVFPLLHTASSSVREVHLPRIVDYDEDNHMIHIAVNTSVFTVNLETVQYTKVLDGRWIDWYYPYTRFYTLGNYHFSLNSELKCSTNPFVNTCPNA</sequence>
<dbReference type="Proteomes" id="UP000324897">
    <property type="component" value="Chromosome 7"/>
</dbReference>
<feature type="compositionally biased region" description="Basic and acidic residues" evidence="1">
    <location>
        <begin position="1"/>
        <end position="12"/>
    </location>
</feature>
<reference evidence="2 3" key="1">
    <citation type="journal article" date="2019" name="Sci. Rep.">
        <title>A high-quality genome of Eragrostis curvula grass provides insights into Poaceae evolution and supports new strategies to enhance forage quality.</title>
        <authorList>
            <person name="Carballo J."/>
            <person name="Santos B.A.C.M."/>
            <person name="Zappacosta D."/>
            <person name="Garbus I."/>
            <person name="Selva J.P."/>
            <person name="Gallo C.A."/>
            <person name="Diaz A."/>
            <person name="Albertini E."/>
            <person name="Caccamo M."/>
            <person name="Echenique V."/>
        </authorList>
    </citation>
    <scope>NUCLEOTIDE SEQUENCE [LARGE SCALE GENOMIC DNA]</scope>
    <source>
        <strain evidence="3">cv. Victoria</strain>
        <tissue evidence="2">Leaf</tissue>
    </source>
</reference>
<dbReference type="EMBL" id="RWGY01000029">
    <property type="protein sequence ID" value="TVU18994.1"/>
    <property type="molecule type" value="Genomic_DNA"/>
</dbReference>
<protein>
    <submittedName>
        <fullName evidence="2">Uncharacterized protein</fullName>
    </submittedName>
</protein>
<proteinExistence type="predicted"/>
<comment type="caution">
    <text evidence="2">The sequence shown here is derived from an EMBL/GenBank/DDBJ whole genome shotgun (WGS) entry which is preliminary data.</text>
</comment>
<evidence type="ECO:0000313" key="2">
    <source>
        <dbReference type="EMBL" id="TVU18994.1"/>
    </source>
</evidence>
<feature type="non-terminal residue" evidence="2">
    <location>
        <position position="1"/>
    </location>
</feature>
<evidence type="ECO:0000256" key="1">
    <source>
        <dbReference type="SAM" id="MobiDB-lite"/>
    </source>
</evidence>
<dbReference type="PANTHER" id="PTHR33186:SF13">
    <property type="entry name" value="OS10G0138300 PROTEIN"/>
    <property type="match status" value="1"/>
</dbReference>